<feature type="transmembrane region" description="Helical" evidence="17">
    <location>
        <begin position="580"/>
        <end position="598"/>
    </location>
</feature>
<dbReference type="NCBIfam" id="TIGR00930">
    <property type="entry name" value="2a30"/>
    <property type="match status" value="1"/>
</dbReference>
<organism evidence="20 21">
    <name type="scientific">Cyprinus carpio</name>
    <name type="common">Common carp</name>
    <dbReference type="NCBI Taxonomy" id="7962"/>
    <lineage>
        <taxon>Eukaryota</taxon>
        <taxon>Metazoa</taxon>
        <taxon>Chordata</taxon>
        <taxon>Craniata</taxon>
        <taxon>Vertebrata</taxon>
        <taxon>Euteleostomi</taxon>
        <taxon>Actinopterygii</taxon>
        <taxon>Neopterygii</taxon>
        <taxon>Teleostei</taxon>
        <taxon>Ostariophysi</taxon>
        <taxon>Cypriniformes</taxon>
        <taxon>Cyprinidae</taxon>
        <taxon>Cyprininae</taxon>
        <taxon>Cyprinus</taxon>
    </lineage>
</organism>
<dbReference type="FunFam" id="1.20.1740.10:FF:000049">
    <property type="entry name" value="Solute carrier family 12 (potassium/chloride transporter), member 4"/>
    <property type="match status" value="1"/>
</dbReference>
<feature type="domain" description="SLC12A transporter C-terminal" evidence="19">
    <location>
        <begin position="1054"/>
        <end position="1122"/>
    </location>
</feature>
<dbReference type="GO" id="GO:0007268">
    <property type="term" value="P:chemical synaptic transmission"/>
    <property type="evidence" value="ECO:0007669"/>
    <property type="project" value="TreeGrafter"/>
</dbReference>
<feature type="domain" description="Amino acid permease/ SLC12A" evidence="18">
    <location>
        <begin position="431"/>
        <end position="719"/>
    </location>
</feature>
<keyword evidence="13" id="KW-0868">Chloride</keyword>
<proteinExistence type="inferred from homology"/>
<dbReference type="GO" id="GO:0055064">
    <property type="term" value="P:chloride ion homeostasis"/>
    <property type="evidence" value="ECO:0007669"/>
    <property type="project" value="TreeGrafter"/>
</dbReference>
<feature type="domain" description="SLC12A transporter C-terminal" evidence="19">
    <location>
        <begin position="733"/>
        <end position="851"/>
    </location>
</feature>
<feature type="transmembrane region" description="Helical" evidence="17">
    <location>
        <begin position="480"/>
        <end position="506"/>
    </location>
</feature>
<feature type="transmembrane region" description="Helical" evidence="17">
    <location>
        <begin position="248"/>
        <end position="267"/>
    </location>
</feature>
<evidence type="ECO:0000256" key="10">
    <source>
        <dbReference type="ARBA" id="ARBA00023065"/>
    </source>
</evidence>
<keyword evidence="6 17" id="KW-0812">Transmembrane</keyword>
<dbReference type="PANTHER" id="PTHR11827">
    <property type="entry name" value="SOLUTE CARRIER FAMILY 12, CATION COTRANSPORTERS"/>
    <property type="match status" value="1"/>
</dbReference>
<dbReference type="GO" id="GO:0045202">
    <property type="term" value="C:synapse"/>
    <property type="evidence" value="ECO:0007669"/>
    <property type="project" value="GOC"/>
</dbReference>
<keyword evidence="3" id="KW-1003">Cell membrane</keyword>
<feature type="region of interest" description="Disordered" evidence="16">
    <location>
        <begin position="1"/>
        <end position="48"/>
    </location>
</feature>
<feature type="transmembrane region" description="Helical" evidence="17">
    <location>
        <begin position="212"/>
        <end position="233"/>
    </location>
</feature>
<evidence type="ECO:0000256" key="16">
    <source>
        <dbReference type="SAM" id="MobiDB-lite"/>
    </source>
</evidence>
<dbReference type="GO" id="GO:0005886">
    <property type="term" value="C:plasma membrane"/>
    <property type="evidence" value="ECO:0007669"/>
    <property type="project" value="UniProtKB-SubCell"/>
</dbReference>
<feature type="transmembrane region" description="Helical" evidence="17">
    <location>
        <begin position="274"/>
        <end position="297"/>
    </location>
</feature>
<evidence type="ECO:0000256" key="12">
    <source>
        <dbReference type="ARBA" id="ARBA00023180"/>
    </source>
</evidence>
<evidence type="ECO:0000256" key="5">
    <source>
        <dbReference type="ARBA" id="ARBA00022553"/>
    </source>
</evidence>
<keyword evidence="4" id="KW-0633">Potassium transport</keyword>
<dbReference type="Proteomes" id="UP000694701">
    <property type="component" value="Unplaced"/>
</dbReference>
<dbReference type="InterPro" id="IPR004842">
    <property type="entry name" value="SLC12A_fam"/>
</dbReference>
<dbReference type="FunFam" id="1.20.1740.10:FF:000040">
    <property type="entry name" value="Solute carrier family 12 member 6"/>
    <property type="match status" value="1"/>
</dbReference>
<dbReference type="PRINTS" id="PR01081">
    <property type="entry name" value="KCLTRNSPORT"/>
</dbReference>
<evidence type="ECO:0000256" key="3">
    <source>
        <dbReference type="ARBA" id="ARBA00022475"/>
    </source>
</evidence>
<feature type="compositionally biased region" description="Polar residues" evidence="16">
    <location>
        <begin position="1"/>
        <end position="11"/>
    </location>
</feature>
<keyword evidence="2" id="KW-0813">Transport</keyword>
<evidence type="ECO:0000256" key="7">
    <source>
        <dbReference type="ARBA" id="ARBA00022847"/>
    </source>
</evidence>
<feature type="domain" description="Amino acid permease/ SLC12A" evidence="18">
    <location>
        <begin position="121"/>
        <end position="296"/>
    </location>
</feature>
<dbReference type="GO" id="GO:1990573">
    <property type="term" value="P:potassium ion import across plasma membrane"/>
    <property type="evidence" value="ECO:0007669"/>
    <property type="project" value="TreeGrafter"/>
</dbReference>
<dbReference type="Ensembl" id="ENSCCRT00020019948.1">
    <property type="protein sequence ID" value="ENSCCRP00020018159.1"/>
    <property type="gene ID" value="ENSCCRG00020003209.1"/>
</dbReference>
<sequence length="1122" mass="124005">MASSVRFTVTPTKAEDLPDTSPDVSSRSSGRVRFGSRESVNRRADTPDRSHLEHDMFLNLTHITNTHTEEMDTRPKVSSLLNRLANYTNLMQGAKEHEEAESIGEKRKSSKSPQMGTFMGVYLPCLQNIFGVILFLRLTWVVGTAGVLQALCIVFICCCCTLLTAISMSAIATNGVVPAGGSYFMISRSLGPEFGGAVGSCFYLGTTFAGSMYILGAIEILLMYIAPSAAIFVSDNPDGEAGAMLNNMRVYGSIFLVLMSLLVFVGVKYVNKLASVFLACVIVSILSIYTGALVSAFSPPSFPVCMLGNRSLAQHELKDGQCMKTLQVLLEPPPLEGANASESFNGTDAPPVTAAAAQERTTDLWRHFCNSSELSAVCDEYFLHNNVTQIQGIPGLASGVIADNIWSSYSAKGDVLERGSHHSPHRDAVSNHFPYVFADITTSFTLLIGIFFPSVTGIMAGSNRSGDLKDAQRSIPIGTILAILTTSLVYLSCVLLFGSCVEGVVLRDKFGDSVKGNLVVGTLSWPSPWVIVIGSFFSTCGAGLQSLTGAPRLLQAIAKDNIIPFLRVFGHGKANGEPTWALLLTAVLAELGILIASLDLVAPILSMFFLMCYLFVNLACALQTLLRTPNWRPRFSYYHWTLSFLGMTICLALMFISSWYYAIVAMVIAGMIYKYIEYNGAEKEWGDGIRGLSLSAARFALLRLEEGPPHTKNWRPQLLVLLKLDEDAHVKSPRLLTFASQLKAGKGLTIVGTVIPGNFLQTYGEALAAEQTLKHLMEKERVKGFVQCIVTQKPREGISHMIQSSGLGGMRHNTVVMGWPDAWRQSEDPQSWKTFINTVRVTTTAHLALLVPKNISLFPSNTEPCTDGFIDVWWIVHDGGMLMLLPFLLRQHKVWRKCSMRIFTVAQMEDNSIQMKKDLATFLYHLRIDAYVEVVEMHDSDISAYTYERTLMMEQRSQMLRQMRLSKSDREKEAQLVKDRNSMLRLTSIGSDEDEDTDGAGDRSAEYRRVHMTWTRDKALQLRSNTQTHTASVCSTPEGFRDMLNIRPDQSNVRRMHTAVKLNEVIVNKSHDARLVLLNMPGPPKNPEGDENYMEFLEVLTEGLERVLLVRGGGSEVITIYS</sequence>
<feature type="compositionally biased region" description="Low complexity" evidence="16">
    <location>
        <begin position="24"/>
        <end position="33"/>
    </location>
</feature>
<evidence type="ECO:0000259" key="18">
    <source>
        <dbReference type="Pfam" id="PF00324"/>
    </source>
</evidence>
<feature type="domain" description="SLC12A transporter C-terminal" evidence="19">
    <location>
        <begin position="866"/>
        <end position="974"/>
    </location>
</feature>
<feature type="transmembrane region" description="Helical" evidence="17">
    <location>
        <begin position="146"/>
        <end position="166"/>
    </location>
</feature>
<feature type="compositionally biased region" description="Basic and acidic residues" evidence="16">
    <location>
        <begin position="35"/>
        <end position="48"/>
    </location>
</feature>
<evidence type="ECO:0000256" key="8">
    <source>
        <dbReference type="ARBA" id="ARBA00022958"/>
    </source>
</evidence>
<dbReference type="Pfam" id="PF03522">
    <property type="entry name" value="SLC12"/>
    <property type="match status" value="3"/>
</dbReference>
<keyword evidence="5" id="KW-0597">Phosphoprotein</keyword>
<keyword evidence="11 17" id="KW-0472">Membrane</keyword>
<feature type="transmembrane region" description="Helical" evidence="17">
    <location>
        <begin position="116"/>
        <end position="140"/>
    </location>
</feature>
<keyword evidence="10" id="KW-0406">Ion transport</keyword>
<feature type="transmembrane region" description="Helical" evidence="17">
    <location>
        <begin position="604"/>
        <end position="625"/>
    </location>
</feature>
<dbReference type="GO" id="GO:0015379">
    <property type="term" value="F:potassium:chloride symporter activity"/>
    <property type="evidence" value="ECO:0007669"/>
    <property type="project" value="InterPro"/>
</dbReference>
<accession>A0A8C2H4K0</accession>
<comment type="similarity">
    <text evidence="14">Belongs to the SLC12A transporter family. K/Cl co-transporter subfamily.</text>
</comment>
<comment type="subcellular location">
    <subcellularLocation>
        <location evidence="1">Cell membrane</location>
        <topology evidence="1">Multi-pass membrane protein</topology>
    </subcellularLocation>
</comment>
<feature type="transmembrane region" description="Helical" evidence="17">
    <location>
        <begin position="526"/>
        <end position="544"/>
    </location>
</feature>
<dbReference type="Pfam" id="PF00324">
    <property type="entry name" value="AA_permease"/>
    <property type="match status" value="2"/>
</dbReference>
<evidence type="ECO:0000256" key="6">
    <source>
        <dbReference type="ARBA" id="ARBA00022692"/>
    </source>
</evidence>
<dbReference type="GO" id="GO:0006884">
    <property type="term" value="P:cell volume homeostasis"/>
    <property type="evidence" value="ECO:0007669"/>
    <property type="project" value="TreeGrafter"/>
</dbReference>
<keyword evidence="12" id="KW-0325">Glycoprotein</keyword>
<protein>
    <submittedName>
        <fullName evidence="20">Solute carrier family 12 member 6</fullName>
    </submittedName>
</protein>
<feature type="region of interest" description="Disordered" evidence="16">
    <location>
        <begin position="985"/>
        <end position="1004"/>
    </location>
</feature>
<feature type="transmembrane region" description="Helical" evidence="17">
    <location>
        <begin position="637"/>
        <end position="654"/>
    </location>
</feature>
<evidence type="ECO:0000313" key="21">
    <source>
        <dbReference type="Proteomes" id="UP000694701"/>
    </source>
</evidence>
<name>A0A8C2H4K0_CYPCA</name>
<evidence type="ECO:0000256" key="17">
    <source>
        <dbReference type="SAM" id="Phobius"/>
    </source>
</evidence>
<evidence type="ECO:0000256" key="2">
    <source>
        <dbReference type="ARBA" id="ARBA00022448"/>
    </source>
</evidence>
<evidence type="ECO:0000256" key="14">
    <source>
        <dbReference type="ARBA" id="ARBA00046331"/>
    </source>
</evidence>
<evidence type="ECO:0000256" key="9">
    <source>
        <dbReference type="ARBA" id="ARBA00022989"/>
    </source>
</evidence>
<keyword evidence="8" id="KW-0630">Potassium</keyword>
<evidence type="ECO:0000256" key="13">
    <source>
        <dbReference type="ARBA" id="ARBA00023214"/>
    </source>
</evidence>
<keyword evidence="9 17" id="KW-1133">Transmembrane helix</keyword>
<dbReference type="InterPro" id="IPR018491">
    <property type="entry name" value="SLC12_C"/>
</dbReference>
<dbReference type="InterPro" id="IPR004841">
    <property type="entry name" value="AA-permease/SLC12A_dom"/>
</dbReference>
<evidence type="ECO:0000256" key="4">
    <source>
        <dbReference type="ARBA" id="ARBA00022538"/>
    </source>
</evidence>
<reference evidence="20" key="1">
    <citation type="submission" date="2025-08" db="UniProtKB">
        <authorList>
            <consortium name="Ensembl"/>
        </authorList>
    </citation>
    <scope>IDENTIFICATION</scope>
</reference>
<comment type="catalytic activity">
    <reaction evidence="15">
        <text>K(+)(in) + chloride(in) = K(+)(out) + chloride(out)</text>
        <dbReference type="Rhea" id="RHEA:72427"/>
        <dbReference type="ChEBI" id="CHEBI:17996"/>
        <dbReference type="ChEBI" id="CHEBI:29103"/>
    </reaction>
</comment>
<dbReference type="InterPro" id="IPR000076">
    <property type="entry name" value="KCL_cotranspt"/>
</dbReference>
<evidence type="ECO:0000256" key="1">
    <source>
        <dbReference type="ARBA" id="ARBA00004651"/>
    </source>
</evidence>
<dbReference type="GO" id="GO:0055075">
    <property type="term" value="P:potassium ion homeostasis"/>
    <property type="evidence" value="ECO:0007669"/>
    <property type="project" value="TreeGrafter"/>
</dbReference>
<dbReference type="PANTHER" id="PTHR11827:SF66">
    <property type="entry name" value="SOLUTE CARRIER FAMILY 12 MEMBER 6"/>
    <property type="match status" value="1"/>
</dbReference>
<feature type="transmembrane region" description="Helical" evidence="17">
    <location>
        <begin position="435"/>
        <end position="459"/>
    </location>
</feature>
<dbReference type="AlphaFoldDB" id="A0A8C2H4K0"/>
<dbReference type="Gene3D" id="1.20.1740.10">
    <property type="entry name" value="Amino acid/polyamine transporter I"/>
    <property type="match status" value="2"/>
</dbReference>
<keyword evidence="7" id="KW-0769">Symport</keyword>
<evidence type="ECO:0000259" key="19">
    <source>
        <dbReference type="Pfam" id="PF03522"/>
    </source>
</evidence>
<evidence type="ECO:0000256" key="11">
    <source>
        <dbReference type="ARBA" id="ARBA00023136"/>
    </source>
</evidence>
<evidence type="ECO:0000313" key="20">
    <source>
        <dbReference type="Ensembl" id="ENSCCRP00020018159.1"/>
    </source>
</evidence>
<evidence type="ECO:0000256" key="15">
    <source>
        <dbReference type="ARBA" id="ARBA00047825"/>
    </source>
</evidence>